<dbReference type="Proteomes" id="UP001153292">
    <property type="component" value="Chromosome 2"/>
</dbReference>
<feature type="signal peptide" evidence="1">
    <location>
        <begin position="1"/>
        <end position="30"/>
    </location>
</feature>
<evidence type="ECO:0008006" key="4">
    <source>
        <dbReference type="Google" id="ProtNLM"/>
    </source>
</evidence>
<evidence type="ECO:0000256" key="1">
    <source>
        <dbReference type="SAM" id="SignalP"/>
    </source>
</evidence>
<organism evidence="2 3">
    <name type="scientific">Chilo suppressalis</name>
    <name type="common">Asiatic rice borer moth</name>
    <dbReference type="NCBI Taxonomy" id="168631"/>
    <lineage>
        <taxon>Eukaryota</taxon>
        <taxon>Metazoa</taxon>
        <taxon>Ecdysozoa</taxon>
        <taxon>Arthropoda</taxon>
        <taxon>Hexapoda</taxon>
        <taxon>Insecta</taxon>
        <taxon>Pterygota</taxon>
        <taxon>Neoptera</taxon>
        <taxon>Endopterygota</taxon>
        <taxon>Lepidoptera</taxon>
        <taxon>Glossata</taxon>
        <taxon>Ditrysia</taxon>
        <taxon>Pyraloidea</taxon>
        <taxon>Crambidae</taxon>
        <taxon>Crambinae</taxon>
        <taxon>Chilo</taxon>
    </lineage>
</organism>
<accession>A0ABN8B4R2</accession>
<sequence length="122" mass="12836">MKCSFLRMSCSVLSTVSTAFLLAIVHSSHTIREQSLSTCPLSLLRDTPQTGVSALSKSMGILNMACAVLPPGSSVATIDNDATAMGILPCLLTSTSMPVVTNVFPVPPGASKKFFLSWFALL</sequence>
<feature type="chain" id="PRO_5047317880" description="Secreted protein" evidence="1">
    <location>
        <begin position="31"/>
        <end position="122"/>
    </location>
</feature>
<dbReference type="EMBL" id="OU963895">
    <property type="protein sequence ID" value="CAH0402099.1"/>
    <property type="molecule type" value="Genomic_DNA"/>
</dbReference>
<evidence type="ECO:0000313" key="3">
    <source>
        <dbReference type="Proteomes" id="UP001153292"/>
    </source>
</evidence>
<keyword evidence="3" id="KW-1185">Reference proteome</keyword>
<reference evidence="2" key="1">
    <citation type="submission" date="2021-12" db="EMBL/GenBank/DDBJ databases">
        <authorList>
            <person name="King R."/>
        </authorList>
    </citation>
    <scope>NUCLEOTIDE SEQUENCE</scope>
</reference>
<gene>
    <name evidence="2" type="ORF">CHILSU_LOCUS5338</name>
</gene>
<keyword evidence="1" id="KW-0732">Signal</keyword>
<evidence type="ECO:0000313" key="2">
    <source>
        <dbReference type="EMBL" id="CAH0402099.1"/>
    </source>
</evidence>
<protein>
    <recommendedName>
        <fullName evidence="4">Secreted protein</fullName>
    </recommendedName>
</protein>
<proteinExistence type="predicted"/>
<name>A0ABN8B4R2_CHISP</name>